<comment type="subcellular location">
    <subcellularLocation>
        <location evidence="1">Membrane</location>
    </subcellularLocation>
</comment>
<dbReference type="PANTHER" id="PTHR47564:SF1">
    <property type="entry name" value="CYSTEINE-RICH AND TRANSMEMBRANE DOMAIN-CONTAINING PROTEIN 1"/>
    <property type="match status" value="1"/>
</dbReference>
<dbReference type="GO" id="GO:0016020">
    <property type="term" value="C:membrane"/>
    <property type="evidence" value="ECO:0007669"/>
    <property type="project" value="UniProtKB-SubCell"/>
</dbReference>
<accession>A0A835J9I5</accession>
<comment type="caution">
    <text evidence="5">The sequence shown here is derived from an EMBL/GenBank/DDBJ whole genome shotgun (WGS) entry which is preliminary data.</text>
</comment>
<sequence>MSYQTAPHQPYPPPGYSPPYPPPGYPPPPQPYEGYPPPGAPPPPPGYPGYPPPGPPRGYQGYFAEGYPPPPPPPPGPQQYQECYHYEHHHYQDDGCSSFLRGCSETGLSATFNEANGGPLDALSPGWLAIWDSFTHPFALQMGEHLMLPLCCECSQSFSCWYMRLLNPRESLTFIVTPDIEASWKVEKISMKLTKVVTGKLMVDCLYYQKEPAKDTSTKIPGKFSWRGSITWDTFD</sequence>
<comment type="similarity">
    <text evidence="2">Belongs to the CYSTM1 family.</text>
</comment>
<dbReference type="InterPro" id="IPR043240">
    <property type="entry name" value="CYSTM1-like"/>
</dbReference>
<dbReference type="PANTHER" id="PTHR47564">
    <property type="entry name" value="CYSTEINE-RICH AND TRANSMEMBRANE DOMAIN-CONTAINING PROTEIN 1"/>
    <property type="match status" value="1"/>
</dbReference>
<keyword evidence="6" id="KW-1185">Reference proteome</keyword>
<dbReference type="EMBL" id="JADGMS010000016">
    <property type="protein sequence ID" value="KAF9666165.1"/>
    <property type="molecule type" value="Genomic_DNA"/>
</dbReference>
<feature type="region of interest" description="Disordered" evidence="4">
    <location>
        <begin position="1"/>
        <end position="78"/>
    </location>
</feature>
<gene>
    <name evidence="5" type="ORF">SADUNF_Sadunf16G0200400</name>
</gene>
<reference evidence="5 6" key="1">
    <citation type="submission" date="2020-10" db="EMBL/GenBank/DDBJ databases">
        <title>Plant Genome Project.</title>
        <authorList>
            <person name="Zhang R.-G."/>
        </authorList>
    </citation>
    <scope>NUCLEOTIDE SEQUENCE [LARGE SCALE GENOMIC DNA]</scope>
    <source>
        <strain evidence="5">FAFU-HL-1</strain>
        <tissue evidence="5">Leaf</tissue>
    </source>
</reference>
<evidence type="ECO:0000256" key="2">
    <source>
        <dbReference type="ARBA" id="ARBA00009444"/>
    </source>
</evidence>
<evidence type="ECO:0000313" key="6">
    <source>
        <dbReference type="Proteomes" id="UP000657918"/>
    </source>
</evidence>
<evidence type="ECO:0000256" key="4">
    <source>
        <dbReference type="SAM" id="MobiDB-lite"/>
    </source>
</evidence>
<organism evidence="5 6">
    <name type="scientific">Salix dunnii</name>
    <dbReference type="NCBI Taxonomy" id="1413687"/>
    <lineage>
        <taxon>Eukaryota</taxon>
        <taxon>Viridiplantae</taxon>
        <taxon>Streptophyta</taxon>
        <taxon>Embryophyta</taxon>
        <taxon>Tracheophyta</taxon>
        <taxon>Spermatophyta</taxon>
        <taxon>Magnoliopsida</taxon>
        <taxon>eudicotyledons</taxon>
        <taxon>Gunneridae</taxon>
        <taxon>Pentapetalae</taxon>
        <taxon>rosids</taxon>
        <taxon>fabids</taxon>
        <taxon>Malpighiales</taxon>
        <taxon>Salicaceae</taxon>
        <taxon>Saliceae</taxon>
        <taxon>Salix</taxon>
    </lineage>
</organism>
<evidence type="ECO:0000256" key="3">
    <source>
        <dbReference type="ARBA" id="ARBA00023136"/>
    </source>
</evidence>
<evidence type="ECO:0000313" key="5">
    <source>
        <dbReference type="EMBL" id="KAF9666165.1"/>
    </source>
</evidence>
<evidence type="ECO:0000256" key="1">
    <source>
        <dbReference type="ARBA" id="ARBA00004370"/>
    </source>
</evidence>
<feature type="compositionally biased region" description="Pro residues" evidence="4">
    <location>
        <begin position="67"/>
        <end position="77"/>
    </location>
</feature>
<name>A0A835J9I5_9ROSI</name>
<proteinExistence type="inferred from homology"/>
<feature type="compositionally biased region" description="Pro residues" evidence="4">
    <location>
        <begin position="9"/>
        <end position="56"/>
    </location>
</feature>
<keyword evidence="3" id="KW-0472">Membrane</keyword>
<dbReference type="Proteomes" id="UP000657918">
    <property type="component" value="Chromosome 16"/>
</dbReference>
<dbReference type="AlphaFoldDB" id="A0A835J9I5"/>
<protein>
    <submittedName>
        <fullName evidence="5">Uncharacterized protein</fullName>
    </submittedName>
</protein>